<evidence type="ECO:0000313" key="4">
    <source>
        <dbReference type="Proteomes" id="UP001258945"/>
    </source>
</evidence>
<dbReference type="KEGG" id="rgi:RGI145_16725"/>
<dbReference type="AlphaFoldDB" id="A0A1L7AIJ2"/>
<dbReference type="Gene3D" id="3.40.190.10">
    <property type="entry name" value="Periplasmic binding protein-like II"/>
    <property type="match status" value="2"/>
</dbReference>
<reference evidence="2 4" key="2">
    <citation type="journal article" date="2019" name="Microb. Pathog.">
        <title>Comparison of VITEK 2, MALDI-TOF MS, 16S rRNA gene sequencing, and whole-genome sequencing for identification of Roseomonas mucosa.</title>
        <authorList>
            <person name="Rudolph W.W."/>
            <person name="Gunzer F."/>
            <person name="Trauth M."/>
            <person name="Bunk B."/>
            <person name="Bigge R."/>
            <person name="Schrottner P."/>
        </authorList>
    </citation>
    <scope>NUCLEOTIDE SEQUENCE [LARGE SCALE GENOMIC DNA]</scope>
    <source>
        <strain evidence="2 4">DSM 103800</strain>
    </source>
</reference>
<reference evidence="2" key="3">
    <citation type="submission" date="2023-09" db="EMBL/GenBank/DDBJ databases">
        <authorList>
            <person name="Schober I."/>
            <person name="Bunk B."/>
        </authorList>
    </citation>
    <scope>NUCLEOTIDE SEQUENCE</scope>
    <source>
        <strain evidence="2">DSM 103800</strain>
    </source>
</reference>
<dbReference type="eggNOG" id="COG0715">
    <property type="taxonomic scope" value="Bacteria"/>
</dbReference>
<reference evidence="1 3" key="1">
    <citation type="submission" date="2016-05" db="EMBL/GenBank/DDBJ databases">
        <title>Complete Genome and Methylome Analysis of Psychrotrophic Bacterial Isolates from Antarctic Lake Untersee.</title>
        <authorList>
            <person name="Fomenkov A."/>
            <person name="Akimov V.N."/>
            <person name="Vasilyeva L.V."/>
            <person name="Andersen D."/>
            <person name="Vincze T."/>
            <person name="Roberts R.J."/>
        </authorList>
    </citation>
    <scope>NUCLEOTIDE SEQUENCE [LARGE SCALE GENOMIC DNA]</scope>
    <source>
        <strain evidence="1 3">U14-5</strain>
    </source>
</reference>
<accession>A0A1L7AIJ2</accession>
<sequence>MADKLHLTLAIAEHPHTSAIRDGSIPIEGVDAEIITVKPQIGAFRRMVRDVEFDVCELAPTTYIIARAYGAPFVALPIFVVRRFHHSGMLVRPDAGIATPKDLEGKKVGVRAYSVTTGVWLRQALMDDCGLDASKVTWVVDDEEHVTQLRLPPNVVHAPEGRSLADMMAAGELSAGVEGAAGIGRTGAPTGGWQEVEADYPDLLPNAAELEADYYRRTGVYPMHGTIVVKDSVLAEHPWVAKSLYDAFDRAKREWLERMRAEGPKNATEKKYMKLTGIVGPDPLPYGIEENLATIKALEETAFRQGLTPRRMRIDELFVDPVRVPERI</sequence>
<dbReference type="SUPFAM" id="SSF53850">
    <property type="entry name" value="Periplasmic binding protein-like II"/>
    <property type="match status" value="1"/>
</dbReference>
<evidence type="ECO:0000313" key="2">
    <source>
        <dbReference type="EMBL" id="MDT8332626.1"/>
    </source>
</evidence>
<protein>
    <submittedName>
        <fullName evidence="1">4,5-dihydroxyphthalate decarboxylase</fullName>
    </submittedName>
    <submittedName>
        <fullName evidence="2">ABC transporter substrate-binding protein</fullName>
    </submittedName>
</protein>
<evidence type="ECO:0000313" key="3">
    <source>
        <dbReference type="Proteomes" id="UP000185494"/>
    </source>
</evidence>
<dbReference type="EMBL" id="JAVVDO010000032">
    <property type="protein sequence ID" value="MDT8332626.1"/>
    <property type="molecule type" value="Genomic_DNA"/>
</dbReference>
<organism evidence="1 3">
    <name type="scientific">Roseomonas gilardii</name>
    <dbReference type="NCBI Taxonomy" id="257708"/>
    <lineage>
        <taxon>Bacteria</taxon>
        <taxon>Pseudomonadati</taxon>
        <taxon>Pseudomonadota</taxon>
        <taxon>Alphaproteobacteria</taxon>
        <taxon>Acetobacterales</taxon>
        <taxon>Roseomonadaceae</taxon>
        <taxon>Roseomonas</taxon>
    </lineage>
</organism>
<dbReference type="Proteomes" id="UP000185494">
    <property type="component" value="Chromosome 1"/>
</dbReference>
<dbReference type="Pfam" id="PF12974">
    <property type="entry name" value="Phosphonate-bd"/>
    <property type="match status" value="1"/>
</dbReference>
<name>A0A1L7AIJ2_9PROT</name>
<evidence type="ECO:0000313" key="1">
    <source>
        <dbReference type="EMBL" id="APT58509.1"/>
    </source>
</evidence>
<proteinExistence type="predicted"/>
<dbReference type="RefSeq" id="WP_075799270.1">
    <property type="nucleotide sequence ID" value="NZ_CP015583.1"/>
</dbReference>
<keyword evidence="4" id="KW-1185">Reference proteome</keyword>
<dbReference type="STRING" id="257708.RGI145_16725"/>
<dbReference type="EMBL" id="CP015583">
    <property type="protein sequence ID" value="APT58509.1"/>
    <property type="molecule type" value="Genomic_DNA"/>
</dbReference>
<dbReference type="Proteomes" id="UP001258945">
    <property type="component" value="Unassembled WGS sequence"/>
</dbReference>
<gene>
    <name evidence="1" type="ORF">RGI145_16725</name>
    <name evidence="2" type="ORF">RQ831_16330</name>
</gene>